<protein>
    <submittedName>
        <fullName evidence="6">Dead deah box RNA helicase</fullName>
    </submittedName>
</protein>
<evidence type="ECO:0000256" key="2">
    <source>
        <dbReference type="ARBA" id="ARBA00022801"/>
    </source>
</evidence>
<feature type="domain" description="ATP-dependent RNA helicase Ski2/MTR4 C-terminal" evidence="5">
    <location>
        <begin position="156"/>
        <end position="336"/>
    </location>
</feature>
<gene>
    <name evidence="6" type="ORF">Ctob_008421</name>
</gene>
<reference evidence="7" key="1">
    <citation type="journal article" date="2015" name="PLoS Genet.">
        <title>Genome Sequence and Transcriptome Analyses of Chrysochromulina tobin: Metabolic Tools for Enhanced Algal Fitness in the Prominent Order Prymnesiales (Haptophyceae).</title>
        <authorList>
            <person name="Hovde B.T."/>
            <person name="Deodato C.R."/>
            <person name="Hunsperger H.M."/>
            <person name="Ryken S.A."/>
            <person name="Yost W."/>
            <person name="Jha R.K."/>
            <person name="Patterson J."/>
            <person name="Monnat R.J. Jr."/>
            <person name="Barlow S.B."/>
            <person name="Starkenburg S.R."/>
            <person name="Cattolico R.A."/>
        </authorList>
    </citation>
    <scope>NUCLEOTIDE SEQUENCE</scope>
    <source>
        <strain evidence="7">CCMP291</strain>
    </source>
</reference>
<organism evidence="6 7">
    <name type="scientific">Chrysochromulina tobinii</name>
    <dbReference type="NCBI Taxonomy" id="1460289"/>
    <lineage>
        <taxon>Eukaryota</taxon>
        <taxon>Haptista</taxon>
        <taxon>Haptophyta</taxon>
        <taxon>Prymnesiophyceae</taxon>
        <taxon>Prymnesiales</taxon>
        <taxon>Chrysochromulinaceae</taxon>
        <taxon>Chrysochromulina</taxon>
    </lineage>
</organism>
<proteinExistence type="predicted"/>
<keyword evidence="4" id="KW-0067">ATP-binding</keyword>
<dbReference type="EMBL" id="JWZX01001015">
    <property type="protein sequence ID" value="KOO35001.1"/>
    <property type="molecule type" value="Genomic_DNA"/>
</dbReference>
<sequence length="343" mass="34995">RGGRSGRGLGVVVGGRGGRGGRGVSVTAKVAMGATDGAAGAEVGGSSRVGDDGAVVGESDGGGAGYPSPLAAMVARLSRSLQEHRSALQAHPAEAQRRALLGEIAEIDRVCAAKAVHLLPGAARRLAVLEQLGYLLPAVSADESAAESADESADEAPGSRLSLKGRVACVLTTTADSLILTEAVCTGLLHPLSVPECCALLSTFVAKGKLRTAPKLPPALVAAHESLLVLARRLATLQVEAGVLETTPDEHVSATLNTALMGAAFHWASGASFEVACQHTDLSEGDVVRILSRTEELCKEVRAAARLLGDALLAKKLDELLAAIRRDLVAAPSLYTTGGMAGW</sequence>
<dbReference type="GO" id="GO:0004386">
    <property type="term" value="F:helicase activity"/>
    <property type="evidence" value="ECO:0007669"/>
    <property type="project" value="UniProtKB-KW"/>
</dbReference>
<dbReference type="InterPro" id="IPR050699">
    <property type="entry name" value="RNA-DNA_Helicase"/>
</dbReference>
<dbReference type="GO" id="GO:0005524">
    <property type="term" value="F:ATP binding"/>
    <property type="evidence" value="ECO:0007669"/>
    <property type="project" value="UniProtKB-KW"/>
</dbReference>
<dbReference type="GO" id="GO:0070478">
    <property type="term" value="P:nuclear-transcribed mRNA catabolic process, 3'-5' exonucleolytic nonsense-mediated decay"/>
    <property type="evidence" value="ECO:0007669"/>
    <property type="project" value="TreeGrafter"/>
</dbReference>
<keyword evidence="2" id="KW-0378">Hydrolase</keyword>
<dbReference type="GO" id="GO:0055087">
    <property type="term" value="C:Ski complex"/>
    <property type="evidence" value="ECO:0007669"/>
    <property type="project" value="TreeGrafter"/>
</dbReference>
<evidence type="ECO:0000259" key="5">
    <source>
        <dbReference type="SMART" id="SM01142"/>
    </source>
</evidence>
<name>A0A0M0K822_9EUKA</name>
<keyword evidence="1" id="KW-0547">Nucleotide-binding</keyword>
<dbReference type="AlphaFoldDB" id="A0A0M0K822"/>
<dbReference type="PANTHER" id="PTHR12131">
    <property type="entry name" value="ATP-DEPENDENT RNA AND DNA HELICASE"/>
    <property type="match status" value="1"/>
</dbReference>
<evidence type="ECO:0000313" key="6">
    <source>
        <dbReference type="EMBL" id="KOO35001.1"/>
    </source>
</evidence>
<dbReference type="Proteomes" id="UP000037460">
    <property type="component" value="Unassembled WGS sequence"/>
</dbReference>
<dbReference type="OrthoDB" id="64767at2759"/>
<keyword evidence="7" id="KW-1185">Reference proteome</keyword>
<dbReference type="GO" id="GO:0016787">
    <property type="term" value="F:hydrolase activity"/>
    <property type="evidence" value="ECO:0007669"/>
    <property type="project" value="UniProtKB-KW"/>
</dbReference>
<evidence type="ECO:0000256" key="3">
    <source>
        <dbReference type="ARBA" id="ARBA00022806"/>
    </source>
</evidence>
<evidence type="ECO:0000256" key="4">
    <source>
        <dbReference type="ARBA" id="ARBA00022840"/>
    </source>
</evidence>
<dbReference type="Gene3D" id="1.10.3380.30">
    <property type="match status" value="1"/>
</dbReference>
<dbReference type="SMART" id="SM01142">
    <property type="entry name" value="DSHCT"/>
    <property type="match status" value="1"/>
</dbReference>
<dbReference type="Pfam" id="PF08148">
    <property type="entry name" value="DSHCT"/>
    <property type="match status" value="1"/>
</dbReference>
<keyword evidence="3 6" id="KW-0347">Helicase</keyword>
<dbReference type="InterPro" id="IPR012961">
    <property type="entry name" value="Ski2/MTR4_C"/>
</dbReference>
<accession>A0A0M0K822</accession>
<evidence type="ECO:0000313" key="7">
    <source>
        <dbReference type="Proteomes" id="UP000037460"/>
    </source>
</evidence>
<evidence type="ECO:0000256" key="1">
    <source>
        <dbReference type="ARBA" id="ARBA00022741"/>
    </source>
</evidence>
<comment type="caution">
    <text evidence="6">The sequence shown here is derived from an EMBL/GenBank/DDBJ whole genome shotgun (WGS) entry which is preliminary data.</text>
</comment>
<dbReference type="PANTHER" id="PTHR12131:SF1">
    <property type="entry name" value="ATP-DEPENDENT RNA HELICASE SUPV3L1, MITOCHONDRIAL-RELATED"/>
    <property type="match status" value="1"/>
</dbReference>
<feature type="non-terminal residue" evidence="6">
    <location>
        <position position="1"/>
    </location>
</feature>